<name>A0A0H3AR77_BRUO2</name>
<dbReference type="KEGG" id="bov:BOV_0407"/>
<evidence type="ECO:0000313" key="2">
    <source>
        <dbReference type="Proteomes" id="UP000006383"/>
    </source>
</evidence>
<sequence>MLFGAIADFASVFSPAENWQALPDFPSARFDFY</sequence>
<gene>
    <name evidence="1" type="ordered locus">BOV_0407</name>
</gene>
<dbReference type="HOGENOM" id="CLU_3380902_0_0_5"/>
<organism evidence="1 2">
    <name type="scientific">Brucella ovis (strain ATCC 25840 / 63/290 / NCTC 10512)</name>
    <dbReference type="NCBI Taxonomy" id="444178"/>
    <lineage>
        <taxon>Bacteria</taxon>
        <taxon>Pseudomonadati</taxon>
        <taxon>Pseudomonadota</taxon>
        <taxon>Alphaproteobacteria</taxon>
        <taxon>Hyphomicrobiales</taxon>
        <taxon>Brucellaceae</taxon>
        <taxon>Brucella/Ochrobactrum group</taxon>
        <taxon>Brucella</taxon>
    </lineage>
</organism>
<proteinExistence type="predicted"/>
<dbReference type="EMBL" id="CP000708">
    <property type="protein sequence ID" value="ABQ61128.1"/>
    <property type="molecule type" value="Genomic_DNA"/>
</dbReference>
<dbReference type="AlphaFoldDB" id="A0A0H3AR77"/>
<reference evidence="2" key="1">
    <citation type="journal article" date="2009" name="PLoS ONE">
        <title>Genome degradation in Brucella ovis corresponds with narrowing of its host range and tissue tropism.</title>
        <authorList>
            <person name="Tsolis R.M."/>
            <person name="Seshadri R."/>
            <person name="Santos R.L."/>
            <person name="Sangari F.J."/>
            <person name="Lobo J.M."/>
            <person name="de Jong M.F."/>
            <person name="Ren Q."/>
            <person name="Myers G."/>
            <person name="Brinkac L.M."/>
            <person name="Nelson W.C."/>
            <person name="Deboy R.T."/>
            <person name="Angiuoli S."/>
            <person name="Khouri H."/>
            <person name="Dimitrov G."/>
            <person name="Robinson J.R."/>
            <person name="Mulligan S."/>
            <person name="Walker R.L."/>
            <person name="Elzer P.E."/>
            <person name="Hassan K.A."/>
            <person name="Paulsen I.T."/>
        </authorList>
    </citation>
    <scope>NUCLEOTIDE SEQUENCE [LARGE SCALE GENOMIC DNA]</scope>
    <source>
        <strain evidence="2">ATCC 25840 / 63/290 / NCTC 10512</strain>
    </source>
</reference>
<accession>A0A0H3AR77</accession>
<dbReference type="Proteomes" id="UP000006383">
    <property type="component" value="Chromosome I"/>
</dbReference>
<protein>
    <submittedName>
        <fullName evidence="1">Uncharacterized protein</fullName>
    </submittedName>
</protein>
<evidence type="ECO:0000313" key="1">
    <source>
        <dbReference type="EMBL" id="ABQ61128.1"/>
    </source>
</evidence>
<keyword evidence="2" id="KW-1185">Reference proteome</keyword>